<feature type="compositionally biased region" description="Pro residues" evidence="1">
    <location>
        <begin position="1"/>
        <end position="22"/>
    </location>
</feature>
<evidence type="ECO:0000256" key="2">
    <source>
        <dbReference type="SAM" id="Phobius"/>
    </source>
</evidence>
<protein>
    <submittedName>
        <fullName evidence="3">Uncharacterized protein</fullName>
    </submittedName>
</protein>
<accession>A0A5B6X8I4</accession>
<keyword evidence="2" id="KW-1133">Transmembrane helix</keyword>
<name>A0A5B6X8I4_9ROSI</name>
<comment type="caution">
    <text evidence="3">The sequence shown here is derived from an EMBL/GenBank/DDBJ whole genome shotgun (WGS) entry which is preliminary data.</text>
</comment>
<evidence type="ECO:0000313" key="3">
    <source>
        <dbReference type="EMBL" id="KAA3489532.1"/>
    </source>
</evidence>
<feature type="transmembrane region" description="Helical" evidence="2">
    <location>
        <begin position="37"/>
        <end position="56"/>
    </location>
</feature>
<keyword evidence="2" id="KW-0472">Membrane</keyword>
<keyword evidence="4" id="KW-1185">Reference proteome</keyword>
<evidence type="ECO:0000256" key="1">
    <source>
        <dbReference type="SAM" id="MobiDB-lite"/>
    </source>
</evidence>
<dbReference type="AlphaFoldDB" id="A0A5B6X8I4"/>
<evidence type="ECO:0000313" key="4">
    <source>
        <dbReference type="Proteomes" id="UP000325315"/>
    </source>
</evidence>
<organism evidence="3 4">
    <name type="scientific">Gossypium australe</name>
    <dbReference type="NCBI Taxonomy" id="47621"/>
    <lineage>
        <taxon>Eukaryota</taxon>
        <taxon>Viridiplantae</taxon>
        <taxon>Streptophyta</taxon>
        <taxon>Embryophyta</taxon>
        <taxon>Tracheophyta</taxon>
        <taxon>Spermatophyta</taxon>
        <taxon>Magnoliopsida</taxon>
        <taxon>eudicotyledons</taxon>
        <taxon>Gunneridae</taxon>
        <taxon>Pentapetalae</taxon>
        <taxon>rosids</taxon>
        <taxon>malvids</taxon>
        <taxon>Malvales</taxon>
        <taxon>Malvaceae</taxon>
        <taxon>Malvoideae</taxon>
        <taxon>Gossypium</taxon>
    </lineage>
</organism>
<sequence>MDPPPPPPTPPPTTPLLAPSPPEGGNKQGNISDISRAAAWFPICLQFVVSVLLWNIQKLLPSTV</sequence>
<proteinExistence type="predicted"/>
<gene>
    <name evidence="3" type="ORF">EPI10_033138</name>
</gene>
<keyword evidence="2" id="KW-0812">Transmembrane</keyword>
<dbReference type="EMBL" id="SMMG02000001">
    <property type="protein sequence ID" value="KAA3489532.1"/>
    <property type="molecule type" value="Genomic_DNA"/>
</dbReference>
<reference evidence="4" key="1">
    <citation type="journal article" date="2019" name="Plant Biotechnol. J.">
        <title>Genome sequencing of the Australian wild diploid species Gossypium australe highlights disease resistance and delayed gland morphogenesis.</title>
        <authorList>
            <person name="Cai Y."/>
            <person name="Cai X."/>
            <person name="Wang Q."/>
            <person name="Wang P."/>
            <person name="Zhang Y."/>
            <person name="Cai C."/>
            <person name="Xu Y."/>
            <person name="Wang K."/>
            <person name="Zhou Z."/>
            <person name="Wang C."/>
            <person name="Geng S."/>
            <person name="Li B."/>
            <person name="Dong Q."/>
            <person name="Hou Y."/>
            <person name="Wang H."/>
            <person name="Ai P."/>
            <person name="Liu Z."/>
            <person name="Yi F."/>
            <person name="Sun M."/>
            <person name="An G."/>
            <person name="Cheng J."/>
            <person name="Zhang Y."/>
            <person name="Shi Q."/>
            <person name="Xie Y."/>
            <person name="Shi X."/>
            <person name="Chang Y."/>
            <person name="Huang F."/>
            <person name="Chen Y."/>
            <person name="Hong S."/>
            <person name="Mi L."/>
            <person name="Sun Q."/>
            <person name="Zhang L."/>
            <person name="Zhou B."/>
            <person name="Peng R."/>
            <person name="Zhang X."/>
            <person name="Liu F."/>
        </authorList>
    </citation>
    <scope>NUCLEOTIDE SEQUENCE [LARGE SCALE GENOMIC DNA]</scope>
    <source>
        <strain evidence="4">cv. PA1801</strain>
    </source>
</reference>
<dbReference type="Proteomes" id="UP000325315">
    <property type="component" value="Unassembled WGS sequence"/>
</dbReference>
<feature type="region of interest" description="Disordered" evidence="1">
    <location>
        <begin position="1"/>
        <end position="30"/>
    </location>
</feature>